<evidence type="ECO:0000313" key="3">
    <source>
        <dbReference type="Proteomes" id="UP000285310"/>
    </source>
</evidence>
<dbReference type="FunCoup" id="A0A423PMF5">
    <property type="interactions" value="535"/>
</dbReference>
<dbReference type="GO" id="GO:0005829">
    <property type="term" value="C:cytosol"/>
    <property type="evidence" value="ECO:0007669"/>
    <property type="project" value="TreeGrafter"/>
</dbReference>
<gene>
    <name evidence="2" type="ORF">SAJA_10550</name>
</gene>
<dbReference type="InterPro" id="IPR006056">
    <property type="entry name" value="RidA"/>
</dbReference>
<dbReference type="PANTHER" id="PTHR11803:SF39">
    <property type="entry name" value="2-IMINOBUTANOATE_2-IMINOPROPANOATE DEAMINASE"/>
    <property type="match status" value="1"/>
</dbReference>
<comment type="similarity">
    <text evidence="1">Belongs to the RutC family.</text>
</comment>
<dbReference type="SUPFAM" id="SSF55298">
    <property type="entry name" value="YjgF-like"/>
    <property type="match status" value="1"/>
</dbReference>
<sequence length="129" mass="13397">MTSTREIIHSDAAPSAIGPYSQAVKVGDTVYISGQIPLDPATGELVEGDFKAQVEQVFDNLMVVAKAAGAGPQHAVRVGLYLTDMAQFGVVNEVMAARFDAPYPSRAAIGVAALPKNAAVEADAILVVD</sequence>
<dbReference type="FunFam" id="3.30.1330.40:FF:000001">
    <property type="entry name" value="L-PSP family endoribonuclease"/>
    <property type="match status" value="1"/>
</dbReference>
<dbReference type="EMBL" id="AYKG01000033">
    <property type="protein sequence ID" value="ROO26805.1"/>
    <property type="molecule type" value="Genomic_DNA"/>
</dbReference>
<dbReference type="GO" id="GO:0019239">
    <property type="term" value="F:deaminase activity"/>
    <property type="evidence" value="ECO:0007669"/>
    <property type="project" value="TreeGrafter"/>
</dbReference>
<name>A0A423PMF5_9GAMM</name>
<accession>A0A423PMF5</accession>
<dbReference type="PANTHER" id="PTHR11803">
    <property type="entry name" value="2-IMINOBUTANOATE/2-IMINOPROPANOATE DEAMINASE RIDA"/>
    <property type="match status" value="1"/>
</dbReference>
<dbReference type="Pfam" id="PF01042">
    <property type="entry name" value="Ribonuc_L-PSP"/>
    <property type="match status" value="1"/>
</dbReference>
<dbReference type="InterPro" id="IPR035959">
    <property type="entry name" value="RutC-like_sf"/>
</dbReference>
<proteinExistence type="inferred from homology"/>
<dbReference type="InParanoid" id="A0A423PMF5"/>
<dbReference type="CDD" id="cd00448">
    <property type="entry name" value="YjgF_YER057c_UK114_family"/>
    <property type="match status" value="1"/>
</dbReference>
<comment type="caution">
    <text evidence="2">The sequence shown here is derived from an EMBL/GenBank/DDBJ whole genome shotgun (WGS) entry which is preliminary data.</text>
</comment>
<organism evidence="2 3">
    <name type="scientific">Salinisphaera japonica YTM-1</name>
    <dbReference type="NCBI Taxonomy" id="1209778"/>
    <lineage>
        <taxon>Bacteria</taxon>
        <taxon>Pseudomonadati</taxon>
        <taxon>Pseudomonadota</taxon>
        <taxon>Gammaproteobacteria</taxon>
        <taxon>Salinisphaerales</taxon>
        <taxon>Salinisphaeraceae</taxon>
        <taxon>Salinisphaera</taxon>
    </lineage>
</organism>
<dbReference type="RefSeq" id="WP_123658600.1">
    <property type="nucleotide sequence ID" value="NZ_AYKG01000033.1"/>
</dbReference>
<evidence type="ECO:0000313" key="2">
    <source>
        <dbReference type="EMBL" id="ROO26805.1"/>
    </source>
</evidence>
<protein>
    <submittedName>
        <fullName evidence="2">Endoribonuclease</fullName>
    </submittedName>
</protein>
<dbReference type="Gene3D" id="3.30.1330.40">
    <property type="entry name" value="RutC-like"/>
    <property type="match status" value="1"/>
</dbReference>
<dbReference type="NCBIfam" id="TIGR00004">
    <property type="entry name" value="Rid family detoxifying hydrolase"/>
    <property type="match status" value="1"/>
</dbReference>
<dbReference type="AlphaFoldDB" id="A0A423PMF5"/>
<dbReference type="Proteomes" id="UP000285310">
    <property type="component" value="Unassembled WGS sequence"/>
</dbReference>
<dbReference type="OrthoDB" id="9803101at2"/>
<keyword evidence="3" id="KW-1185">Reference proteome</keyword>
<reference evidence="2 3" key="1">
    <citation type="submission" date="2013-10" db="EMBL/GenBank/DDBJ databases">
        <title>Salinisphaera japonica YTM-1 Genome Sequencing.</title>
        <authorList>
            <person name="Lai Q."/>
            <person name="Li C."/>
            <person name="Shao Z."/>
        </authorList>
    </citation>
    <scope>NUCLEOTIDE SEQUENCE [LARGE SCALE GENOMIC DNA]</scope>
    <source>
        <strain evidence="2 3">YTM-1</strain>
    </source>
</reference>
<evidence type="ECO:0000256" key="1">
    <source>
        <dbReference type="ARBA" id="ARBA00010552"/>
    </source>
</evidence>
<dbReference type="InterPro" id="IPR006175">
    <property type="entry name" value="YjgF/YER057c/UK114"/>
</dbReference>